<proteinExistence type="predicted"/>
<gene>
    <name evidence="2" type="ORF">B6C91_13060</name>
    <name evidence="1" type="ORF">B6D08_11610</name>
</gene>
<dbReference type="OrthoDB" id="7066495at2"/>
<evidence type="ECO:0000313" key="4">
    <source>
        <dbReference type="Proteomes" id="UP000194977"/>
    </source>
</evidence>
<dbReference type="AlphaFoldDB" id="A0A242NEQ2"/>
<keyword evidence="3" id="KW-1185">Reference proteome</keyword>
<protein>
    <submittedName>
        <fullName evidence="1">Uncharacterized protein</fullName>
    </submittedName>
</protein>
<organism evidence="1 4">
    <name type="scientific">Gilliamella apicola</name>
    <dbReference type="NCBI Taxonomy" id="1196095"/>
    <lineage>
        <taxon>Bacteria</taxon>
        <taxon>Pseudomonadati</taxon>
        <taxon>Pseudomonadota</taxon>
        <taxon>Gammaproteobacteria</taxon>
        <taxon>Orbales</taxon>
        <taxon>Orbaceae</taxon>
        <taxon>Gilliamella</taxon>
    </lineage>
</organism>
<dbReference type="Proteomes" id="UP000194977">
    <property type="component" value="Unassembled WGS sequence"/>
</dbReference>
<dbReference type="RefSeq" id="WP_086301546.1">
    <property type="nucleotide sequence ID" value="NZ_MZNE01000074.1"/>
</dbReference>
<name>A0A242NEQ2_9GAMM</name>
<evidence type="ECO:0000313" key="1">
    <source>
        <dbReference type="EMBL" id="OTP98286.1"/>
    </source>
</evidence>
<accession>A0A242NEQ2</accession>
<sequence length="100" mass="11503">MDITNVVKTQNTFSENSQILKKQLVHCLVIHELFLTNINQLSYSYYVIADQLPNTHINFYDEVNKYYDAAILLALFSQVSIGVTNRSYNINYPLILSLIG</sequence>
<dbReference type="EMBL" id="NARP01000034">
    <property type="protein sequence ID" value="OTP98286.1"/>
    <property type="molecule type" value="Genomic_DNA"/>
</dbReference>
<dbReference type="Proteomes" id="UP000194800">
    <property type="component" value="Unassembled WGS sequence"/>
</dbReference>
<comment type="caution">
    <text evidence="1">The sequence shown here is derived from an EMBL/GenBank/DDBJ whole genome shotgun (WGS) entry which is preliminary data.</text>
</comment>
<dbReference type="EMBL" id="NART01000100">
    <property type="protein sequence ID" value="OTQ08217.1"/>
    <property type="molecule type" value="Genomic_DNA"/>
</dbReference>
<reference evidence="3 4" key="1">
    <citation type="submission" date="2017-03" db="EMBL/GenBank/DDBJ databases">
        <title>Comparative genomics of honeybee gut symbionts reveal geographically distinct and subgroup specific antibiotic resistance.</title>
        <authorList>
            <person name="Ludvigsen J."/>
            <person name="Porcellato D."/>
            <person name="Labee-Lund T.M."/>
            <person name="Amdam G.V."/>
            <person name="Rudi K."/>
        </authorList>
    </citation>
    <scope>NUCLEOTIDE SEQUENCE [LARGE SCALE GENOMIC DNA]</scope>
    <source>
        <strain evidence="1 4">A-7-12</strain>
        <strain evidence="2 3">A-9-12</strain>
    </source>
</reference>
<evidence type="ECO:0000313" key="2">
    <source>
        <dbReference type="EMBL" id="OTQ08217.1"/>
    </source>
</evidence>
<evidence type="ECO:0000313" key="3">
    <source>
        <dbReference type="Proteomes" id="UP000194800"/>
    </source>
</evidence>